<proteinExistence type="predicted"/>
<keyword evidence="3" id="KW-1185">Reference proteome</keyword>
<dbReference type="AlphaFoldDB" id="A0A517Y4H2"/>
<gene>
    <name evidence="2" type="ORF">ETAA8_01780</name>
</gene>
<dbReference type="RefSeq" id="WP_145083497.1">
    <property type="nucleotide sequence ID" value="NZ_CP036274.1"/>
</dbReference>
<feature type="region of interest" description="Disordered" evidence="1">
    <location>
        <begin position="87"/>
        <end position="198"/>
    </location>
</feature>
<accession>A0A517Y4H2</accession>
<evidence type="ECO:0000313" key="3">
    <source>
        <dbReference type="Proteomes" id="UP000315017"/>
    </source>
</evidence>
<dbReference type="OrthoDB" id="290317at2"/>
<sequence>MKTAQLDALVRQAWRLPLCAGLVLLVGIVLAGESNGQDPVPQQINMDGPFRLPLPPYALDPSVPAEFLPTQTAPAAPPVQQVNGPLFAPFVPAPSGPIQSPYQNLPSQPSPFQPAPFQPAPAPPYAAPQFNAPQNGVPQYPPQYQPLPNPPLDYQPGFQQPGNQQPVAPQLPAPAPETPSSTPPPEVVPPPPPAEKSTAPLLVEESGWGWWTPKMLDPWEGNVELGMNGTDGNSQTFNIRFGVTAKHKTETFVQSLQLTSIQKSANGNTTANTALLDGRLEWPMPNSRFNYFIHGLAEYDEFKAFDVRLSGDTGFGYEFIQNDMTTLMGRSGLAFSREIGGPDTTVHPELLFGGEYKHKFSPTHSISMKVDYFPDVTDFSDFRVNSQASWEIALSQAWGMSLKFSVIDRYDSTPQGAKPNDLDYSTLLLWTF</sequence>
<dbReference type="PRINTS" id="PR01217">
    <property type="entry name" value="PRICHEXTENSN"/>
</dbReference>
<reference evidence="2 3" key="1">
    <citation type="submission" date="2019-02" db="EMBL/GenBank/DDBJ databases">
        <title>Deep-cultivation of Planctomycetes and their phenomic and genomic characterization uncovers novel biology.</title>
        <authorList>
            <person name="Wiegand S."/>
            <person name="Jogler M."/>
            <person name="Boedeker C."/>
            <person name="Pinto D."/>
            <person name="Vollmers J."/>
            <person name="Rivas-Marin E."/>
            <person name="Kohn T."/>
            <person name="Peeters S.H."/>
            <person name="Heuer A."/>
            <person name="Rast P."/>
            <person name="Oberbeckmann S."/>
            <person name="Bunk B."/>
            <person name="Jeske O."/>
            <person name="Meyerdierks A."/>
            <person name="Storesund J.E."/>
            <person name="Kallscheuer N."/>
            <person name="Luecker S."/>
            <person name="Lage O.M."/>
            <person name="Pohl T."/>
            <person name="Merkel B.J."/>
            <person name="Hornburger P."/>
            <person name="Mueller R.-W."/>
            <person name="Bruemmer F."/>
            <person name="Labrenz M."/>
            <person name="Spormann A.M."/>
            <person name="Op den Camp H."/>
            <person name="Overmann J."/>
            <person name="Amann R."/>
            <person name="Jetten M.S.M."/>
            <person name="Mascher T."/>
            <person name="Medema M.H."/>
            <person name="Devos D.P."/>
            <person name="Kaster A.-K."/>
            <person name="Ovreas L."/>
            <person name="Rohde M."/>
            <person name="Galperin M.Y."/>
            <person name="Jogler C."/>
        </authorList>
    </citation>
    <scope>NUCLEOTIDE SEQUENCE [LARGE SCALE GENOMIC DNA]</scope>
    <source>
        <strain evidence="2 3">ETA_A8</strain>
    </source>
</reference>
<dbReference type="InterPro" id="IPR007433">
    <property type="entry name" value="DUF481"/>
</dbReference>
<dbReference type="EMBL" id="CP036274">
    <property type="protein sequence ID" value="QDU25117.1"/>
    <property type="molecule type" value="Genomic_DNA"/>
</dbReference>
<feature type="compositionally biased region" description="Pro residues" evidence="1">
    <location>
        <begin position="108"/>
        <end position="126"/>
    </location>
</feature>
<protein>
    <recommendedName>
        <fullName evidence="4">DUF481 domain-containing protein</fullName>
    </recommendedName>
</protein>
<dbReference type="Proteomes" id="UP000315017">
    <property type="component" value="Chromosome"/>
</dbReference>
<evidence type="ECO:0008006" key="4">
    <source>
        <dbReference type="Google" id="ProtNLM"/>
    </source>
</evidence>
<name>A0A517Y4H2_9BACT</name>
<feature type="compositionally biased region" description="Low complexity" evidence="1">
    <location>
        <begin position="127"/>
        <end position="138"/>
    </location>
</feature>
<dbReference type="Pfam" id="PF04338">
    <property type="entry name" value="DUF481"/>
    <property type="match status" value="1"/>
</dbReference>
<evidence type="ECO:0000313" key="2">
    <source>
        <dbReference type="EMBL" id="QDU25117.1"/>
    </source>
</evidence>
<dbReference type="KEGG" id="aagg:ETAA8_01780"/>
<feature type="compositionally biased region" description="Pro residues" evidence="1">
    <location>
        <begin position="169"/>
        <end position="194"/>
    </location>
</feature>
<feature type="compositionally biased region" description="Pro residues" evidence="1">
    <location>
        <begin position="139"/>
        <end position="153"/>
    </location>
</feature>
<evidence type="ECO:0000256" key="1">
    <source>
        <dbReference type="SAM" id="MobiDB-lite"/>
    </source>
</evidence>
<feature type="compositionally biased region" description="Low complexity" evidence="1">
    <location>
        <begin position="154"/>
        <end position="168"/>
    </location>
</feature>
<organism evidence="2 3">
    <name type="scientific">Anatilimnocola aggregata</name>
    <dbReference type="NCBI Taxonomy" id="2528021"/>
    <lineage>
        <taxon>Bacteria</taxon>
        <taxon>Pseudomonadati</taxon>
        <taxon>Planctomycetota</taxon>
        <taxon>Planctomycetia</taxon>
        <taxon>Pirellulales</taxon>
        <taxon>Pirellulaceae</taxon>
        <taxon>Anatilimnocola</taxon>
    </lineage>
</organism>